<evidence type="ECO:0000256" key="1">
    <source>
        <dbReference type="SAM" id="Phobius"/>
    </source>
</evidence>
<name>K0RSS5_THAOC</name>
<keyword evidence="1" id="KW-0812">Transmembrane</keyword>
<gene>
    <name evidence="3" type="ORF">THAOC_24850</name>
</gene>
<dbReference type="eggNOG" id="ENOG502SZ07">
    <property type="taxonomic scope" value="Eukaryota"/>
</dbReference>
<feature type="signal peptide" evidence="2">
    <location>
        <begin position="1"/>
        <end position="26"/>
    </location>
</feature>
<keyword evidence="1" id="KW-0472">Membrane</keyword>
<feature type="chain" id="PRO_5003836490" evidence="2">
    <location>
        <begin position="27"/>
        <end position="860"/>
    </location>
</feature>
<proteinExistence type="predicted"/>
<evidence type="ECO:0000313" key="3">
    <source>
        <dbReference type="EMBL" id="EJK55419.1"/>
    </source>
</evidence>
<feature type="transmembrane region" description="Helical" evidence="1">
    <location>
        <begin position="838"/>
        <end position="859"/>
    </location>
</feature>
<reference evidence="3 4" key="1">
    <citation type="journal article" date="2012" name="Genome Biol.">
        <title>Genome and low-iron response of an oceanic diatom adapted to chronic iron limitation.</title>
        <authorList>
            <person name="Lommer M."/>
            <person name="Specht M."/>
            <person name="Roy A.S."/>
            <person name="Kraemer L."/>
            <person name="Andreson R."/>
            <person name="Gutowska M.A."/>
            <person name="Wolf J."/>
            <person name="Bergner S.V."/>
            <person name="Schilhabel M.B."/>
            <person name="Klostermeier U.C."/>
            <person name="Beiko R.G."/>
            <person name="Rosenstiel P."/>
            <person name="Hippler M."/>
            <person name="Laroche J."/>
        </authorList>
    </citation>
    <scope>NUCLEOTIDE SEQUENCE [LARGE SCALE GENOMIC DNA]</scope>
    <source>
        <strain evidence="3 4">CCMP1005</strain>
    </source>
</reference>
<keyword evidence="4" id="KW-1185">Reference proteome</keyword>
<evidence type="ECO:0000313" key="4">
    <source>
        <dbReference type="Proteomes" id="UP000266841"/>
    </source>
</evidence>
<dbReference type="OrthoDB" id="199598at2759"/>
<protein>
    <submittedName>
        <fullName evidence="3">Uncharacterized protein</fullName>
    </submittedName>
</protein>
<keyword evidence="2" id="KW-0732">Signal</keyword>
<sequence>MMKMSVRGTYLVLGSLVAGAVSSVQGQVPTDTYQQTCELPPFEWAAYGTRVTGRMYTRRAAMLGESLFAAGYLKSTSAPNEEEYQPLVNDFGVTGPYTASDPTGTNGDSVTVDLTDYTTEFGSFAQYEVGVVKINAASGSPEDIYVYYGEGQDETCGLAAKEISSGEEVLAISGHFVGTLTADHSDGTSTTIFNSNSNGTADYVQHPNAVKNGFDDGFVISADAATGDANWLVAYPTSTKDAQTVGVDIDNEGNIFGAGYSCNLLENGEDTVCDGFVAKFDKTDGSVVWENIMTDLAAAMWIVYDETDNALYVTGTTTYKGDGSDGKIHESCNHDTCAVTMRLSASDGTIDWVRTVQGSPRWNFFDQTGDIRLASESDGPYIYVALDDAGENGVVSMDEGTPYAGCLSADGALSPEYQISGNTVVTAEDCLPGSTFVSRDAANAMPAADAVTGAVCGAGHEASNTCIMKYNKYSGYPIWGSDTPPVASLVPSPDGQSVTAVGFYWLKQNGANFDSVLLPDYNGIEGAFNAKLNAVTGEGEYVMHSGGVGKNRPYDAVGDSEGNVYIVGYTLSNIINWGGTLETLIIEEGGDEEQEVAANNAGVTNQMGGVPSKSGEYQFFAVKLLESQPATPTCVESCSLMDSIANPVIKAGTCLIDNHCYQAGHSAAMFGRPCLVCNPAQSQTEWSLAPSIGNSICFIDNICRDTGDPRTFRESRSVTHVSECQFCDPGLNGIGWSVKPEYELTGEELPNDCANKTMAPADPIQVTGSPTLAPIAAPTVPDSGPWQTRFTGSPTVARIAAPTVPVSGPLADPIQVTASPTLAQIAVPAVPVSSLSGGAAAGTVVGSVAGVAILLCAYLV</sequence>
<keyword evidence="1" id="KW-1133">Transmembrane helix</keyword>
<dbReference type="AlphaFoldDB" id="K0RSS5"/>
<dbReference type="Proteomes" id="UP000266841">
    <property type="component" value="Unassembled WGS sequence"/>
</dbReference>
<evidence type="ECO:0000256" key="2">
    <source>
        <dbReference type="SAM" id="SignalP"/>
    </source>
</evidence>
<dbReference type="EMBL" id="AGNL01034060">
    <property type="protein sequence ID" value="EJK55419.1"/>
    <property type="molecule type" value="Genomic_DNA"/>
</dbReference>
<accession>K0RSS5</accession>
<organism evidence="3 4">
    <name type="scientific">Thalassiosira oceanica</name>
    <name type="common">Marine diatom</name>
    <dbReference type="NCBI Taxonomy" id="159749"/>
    <lineage>
        <taxon>Eukaryota</taxon>
        <taxon>Sar</taxon>
        <taxon>Stramenopiles</taxon>
        <taxon>Ochrophyta</taxon>
        <taxon>Bacillariophyta</taxon>
        <taxon>Coscinodiscophyceae</taxon>
        <taxon>Thalassiosirophycidae</taxon>
        <taxon>Thalassiosirales</taxon>
        <taxon>Thalassiosiraceae</taxon>
        <taxon>Thalassiosira</taxon>
    </lineage>
</organism>
<comment type="caution">
    <text evidence="3">The sequence shown here is derived from an EMBL/GenBank/DDBJ whole genome shotgun (WGS) entry which is preliminary data.</text>
</comment>